<name>A0ACD4R7N3_9BACI</name>
<accession>A0ACD4R7N3</accession>
<keyword evidence="2" id="KW-1185">Reference proteome</keyword>
<sequence length="300" mass="33414">MAKYKKGMLIYNGNAGQKDAEKTLGVCVPIISLHVEQLLLLQTSKPLDAQKYCRKHGEDMDIVIILGGDGTVHECINGLGGLIQRPVIAILPGGTCNDFSRTLGIPQNLKKAAEALFAGKIQGTDAAETSRGYFLNFWGIGLVAETSENINDTEKALFGKVSYFLSAFRTIKSMKPFHFKLKLDDTWIKDEAIMVLIANGKIIGTNVLPYPDIKIDDGLADIFIIKEASFSLIKEVMTMKDNIEWDHIDSQLMHYQARSMQIETKEEMSVDTDGEVYSKTPETITILHNHFQMLAPKDEK</sequence>
<protein>
    <submittedName>
        <fullName evidence="1">YegS/Rv2252/BmrU family lipid kinase</fullName>
    </submittedName>
</protein>
<proteinExistence type="predicted"/>
<evidence type="ECO:0000313" key="1">
    <source>
        <dbReference type="EMBL" id="WHZ56456.1"/>
    </source>
</evidence>
<dbReference type="Proteomes" id="UP001226091">
    <property type="component" value="Chromosome"/>
</dbReference>
<keyword evidence="1" id="KW-0418">Kinase</keyword>
<organism evidence="1 2">
    <name type="scientific">Metabacillus hrfriensis</name>
    <dbReference type="NCBI Taxonomy" id="3048891"/>
    <lineage>
        <taxon>Bacteria</taxon>
        <taxon>Bacillati</taxon>
        <taxon>Bacillota</taxon>
        <taxon>Bacilli</taxon>
        <taxon>Bacillales</taxon>
        <taxon>Bacillaceae</taxon>
        <taxon>Metabacillus</taxon>
    </lineage>
</organism>
<reference evidence="2" key="1">
    <citation type="journal article" date="2025" name="Aquaculture">
        <title>Assessment of the bioflocculant production and safety properties of Metabacillus hrfriensis sp. nov. based on phenotypic and whole-genome sequencing analysis.</title>
        <authorList>
            <person name="Zhang R."/>
            <person name="Zhao Z."/>
            <person name="Luo L."/>
            <person name="Wang S."/>
            <person name="Guo K."/>
            <person name="Xu W."/>
        </authorList>
    </citation>
    <scope>NUCLEOTIDE SEQUENCE [LARGE SCALE GENOMIC DNA]</scope>
    <source>
        <strain evidence="2">CT-WN-B3</strain>
    </source>
</reference>
<evidence type="ECO:0000313" key="2">
    <source>
        <dbReference type="Proteomes" id="UP001226091"/>
    </source>
</evidence>
<dbReference type="EMBL" id="CP126116">
    <property type="protein sequence ID" value="WHZ56456.1"/>
    <property type="molecule type" value="Genomic_DNA"/>
</dbReference>
<keyword evidence="1" id="KW-0808">Transferase</keyword>
<gene>
    <name evidence="1" type="ORF">QLQ22_17370</name>
</gene>